<evidence type="ECO:0000256" key="4">
    <source>
        <dbReference type="SAM" id="Phobius"/>
    </source>
</evidence>
<dbReference type="InterPro" id="IPR050271">
    <property type="entry name" value="UDP-glycosyltransferase"/>
</dbReference>
<dbReference type="InterPro" id="IPR035595">
    <property type="entry name" value="UDP_glycos_trans_CS"/>
</dbReference>
<proteinExistence type="inferred from homology"/>
<accession>A0A137NQT4</accession>
<keyword evidence="4" id="KW-1133">Transmembrane helix</keyword>
<dbReference type="CDD" id="cd03784">
    <property type="entry name" value="GT1_Gtf-like"/>
    <property type="match status" value="1"/>
</dbReference>
<evidence type="ECO:0000256" key="1">
    <source>
        <dbReference type="ARBA" id="ARBA00022676"/>
    </source>
</evidence>
<dbReference type="Proteomes" id="UP000070444">
    <property type="component" value="Unassembled WGS sequence"/>
</dbReference>
<dbReference type="Pfam" id="PF00201">
    <property type="entry name" value="UDPGT"/>
    <property type="match status" value="1"/>
</dbReference>
<dbReference type="PANTHER" id="PTHR48043">
    <property type="entry name" value="EG:EG0003.4 PROTEIN-RELATED"/>
    <property type="match status" value="1"/>
</dbReference>
<gene>
    <name evidence="5" type="ORF">CONCODRAFT_80872</name>
</gene>
<dbReference type="PANTHER" id="PTHR48043:SF145">
    <property type="entry name" value="FI06409P-RELATED"/>
    <property type="match status" value="1"/>
</dbReference>
<evidence type="ECO:0000256" key="2">
    <source>
        <dbReference type="ARBA" id="ARBA00022679"/>
    </source>
</evidence>
<dbReference type="OrthoDB" id="5835829at2759"/>
<reference evidence="5 6" key="1">
    <citation type="journal article" date="2015" name="Genome Biol. Evol.">
        <title>Phylogenomic analyses indicate that early fungi evolved digesting cell walls of algal ancestors of land plants.</title>
        <authorList>
            <person name="Chang Y."/>
            <person name="Wang S."/>
            <person name="Sekimoto S."/>
            <person name="Aerts A.L."/>
            <person name="Choi C."/>
            <person name="Clum A."/>
            <person name="LaButti K.M."/>
            <person name="Lindquist E.A."/>
            <person name="Yee Ngan C."/>
            <person name="Ohm R.A."/>
            <person name="Salamov A.A."/>
            <person name="Grigoriev I.V."/>
            <person name="Spatafora J.W."/>
            <person name="Berbee M.L."/>
        </authorList>
    </citation>
    <scope>NUCLEOTIDE SEQUENCE [LARGE SCALE GENOMIC DNA]</scope>
    <source>
        <strain evidence="5 6">NRRL 28638</strain>
    </source>
</reference>
<keyword evidence="6" id="KW-1185">Reference proteome</keyword>
<dbReference type="EMBL" id="KQ964994">
    <property type="protein sequence ID" value="KXN65074.1"/>
    <property type="molecule type" value="Genomic_DNA"/>
</dbReference>
<organism evidence="5 6">
    <name type="scientific">Conidiobolus coronatus (strain ATCC 28846 / CBS 209.66 / NRRL 28638)</name>
    <name type="common">Delacroixia coronata</name>
    <dbReference type="NCBI Taxonomy" id="796925"/>
    <lineage>
        <taxon>Eukaryota</taxon>
        <taxon>Fungi</taxon>
        <taxon>Fungi incertae sedis</taxon>
        <taxon>Zoopagomycota</taxon>
        <taxon>Entomophthoromycotina</taxon>
        <taxon>Entomophthoromycetes</taxon>
        <taxon>Entomophthorales</taxon>
        <taxon>Ancylistaceae</taxon>
        <taxon>Conidiobolus</taxon>
    </lineage>
</organism>
<keyword evidence="1 3" id="KW-0328">Glycosyltransferase</keyword>
<keyword evidence="4" id="KW-0472">Membrane</keyword>
<name>A0A137NQT4_CONC2</name>
<dbReference type="PROSITE" id="PS00375">
    <property type="entry name" value="UDPGT"/>
    <property type="match status" value="1"/>
</dbReference>
<dbReference type="GO" id="GO:0008194">
    <property type="term" value="F:UDP-glycosyltransferase activity"/>
    <property type="evidence" value="ECO:0007669"/>
    <property type="project" value="InterPro"/>
</dbReference>
<dbReference type="SUPFAM" id="SSF53756">
    <property type="entry name" value="UDP-Glycosyltransferase/glycogen phosphorylase"/>
    <property type="match status" value="1"/>
</dbReference>
<evidence type="ECO:0000256" key="3">
    <source>
        <dbReference type="RuleBase" id="RU003718"/>
    </source>
</evidence>
<comment type="similarity">
    <text evidence="3">Belongs to the UDP-glycosyltransferase family.</text>
</comment>
<keyword evidence="4" id="KW-0812">Transmembrane</keyword>
<evidence type="ECO:0000313" key="6">
    <source>
        <dbReference type="Proteomes" id="UP000070444"/>
    </source>
</evidence>
<dbReference type="InterPro" id="IPR002213">
    <property type="entry name" value="UDP_glucos_trans"/>
</dbReference>
<evidence type="ECO:0000313" key="5">
    <source>
        <dbReference type="EMBL" id="KXN65074.1"/>
    </source>
</evidence>
<protein>
    <submittedName>
        <fullName evidence="5">Glycosyltransferase family 1 protein</fullName>
    </submittedName>
</protein>
<dbReference type="Gene3D" id="3.40.50.2000">
    <property type="entry name" value="Glycogen Phosphorylase B"/>
    <property type="match status" value="2"/>
</dbReference>
<keyword evidence="2 3" id="KW-0808">Transferase</keyword>
<dbReference type="AlphaFoldDB" id="A0A137NQT4"/>
<feature type="transmembrane region" description="Helical" evidence="4">
    <location>
        <begin position="504"/>
        <end position="527"/>
    </location>
</feature>
<sequence>MKLGIIYNLIGLYTGVLGSKLKGSEKPLNIAMSMGIGSRSHIKFLLEITQQLSDRGHKITFLSLDGFESFVKGYNITFQSVGSISMGVGSVFQLTPFKRGDPFNKGIVDVDKLVYNVYSNTFKNFEKYYEESKPDLIICDWCNPSCFDSAAKHSVPMMIGYQTLTPIAESFHTISLGLEPSTIEDYSFIKRLDHTFIEPWRQWYEHYPLKMKLKRAKQENGVPAHIGLEWTNYGLGIAHSYVGYENSRNTPSHVIPVGPVFSDKIDPLTPDKVIYVGFGSLTQLQPELSEGMLKHFHKLLEHNWIDGVIWGGMANTNLKKFPKKYTVDGMEFPTKSILDGTHQQIKLLKWAPQRSILNHPSTKLFLTHGGLDSIYESINSATPMIILPFLGDQPRNAVLIKENGIGDYLEWDDDSEIQTYSKFFNLLNPDNIQLQQNLEHHQLMNQLSSQRKTFGANLIETYAKSAKSCRSENPQTAFDIPCELKPYIPLDRRTSFLKSHLVDVYLFALMVAILSVGFILMGVYKLLMRFNSLSYEKKKVE</sequence>